<dbReference type="CDD" id="cd16343">
    <property type="entry name" value="LMWPTP"/>
    <property type="match status" value="1"/>
</dbReference>
<evidence type="ECO:0000259" key="6">
    <source>
        <dbReference type="SMART" id="SM00226"/>
    </source>
</evidence>
<proteinExistence type="inferred from homology"/>
<dbReference type="EMBL" id="CP001715">
    <property type="protein sequence ID" value="ACV36882.1"/>
    <property type="molecule type" value="Genomic_DNA"/>
</dbReference>
<dbReference type="InterPro" id="IPR017867">
    <property type="entry name" value="Tyr_phospatase_low_mol_wt"/>
</dbReference>
<dbReference type="STRING" id="522306.CAP2UW1_3625"/>
<dbReference type="PANTHER" id="PTHR11717:SF7">
    <property type="entry name" value="LOW MOLECULAR WEIGHT PHOSPHOTYROSINE PROTEIN PHOSPHATASE"/>
    <property type="match status" value="1"/>
</dbReference>
<feature type="active site" description="Proton donor" evidence="5">
    <location>
        <position position="129"/>
    </location>
</feature>
<dbReference type="PANTHER" id="PTHR11717">
    <property type="entry name" value="LOW MOLECULAR WEIGHT PROTEIN TYROSINE PHOSPHATASE"/>
    <property type="match status" value="1"/>
</dbReference>
<dbReference type="InterPro" id="IPR023485">
    <property type="entry name" value="Ptyr_pPase"/>
</dbReference>
<dbReference type="HOGENOM" id="CLU_071415_2_2_4"/>
<dbReference type="EC" id="3.1.3.48" evidence="2"/>
<dbReference type="AlphaFoldDB" id="C7RK41"/>
<dbReference type="SUPFAM" id="SSF52788">
    <property type="entry name" value="Phosphotyrosine protein phosphatases I"/>
    <property type="match status" value="1"/>
</dbReference>
<dbReference type="KEGG" id="app:CAP2UW1_3625"/>
<keyword evidence="4" id="KW-0904">Protein phosphatase</keyword>
<reference evidence="7" key="1">
    <citation type="submission" date="2009-08" db="EMBL/GenBank/DDBJ databases">
        <authorList>
            <consortium name="US DOE Joint Genome Institute"/>
            <person name="Lucas S."/>
            <person name="Copeland A."/>
            <person name="Lapidus A."/>
            <person name="Glavina del Rio T."/>
            <person name="Dalin E."/>
            <person name="Tice H."/>
            <person name="Bruce D."/>
            <person name="Barry K."/>
            <person name="Pitluck S."/>
            <person name="Lowry S."/>
            <person name="Larimer F."/>
            <person name="Land M."/>
            <person name="Hauser L."/>
            <person name="Kyrpides N."/>
            <person name="Ivanova N."/>
            <person name="McMahon K.D."/>
            <person name="Hugenholtz P."/>
        </authorList>
    </citation>
    <scope>NUCLEOTIDE SEQUENCE</scope>
    <source>
        <strain evidence="7">UW-1</strain>
    </source>
</reference>
<feature type="domain" description="Phosphotyrosine protein phosphatase I" evidence="6">
    <location>
        <begin position="5"/>
        <end position="155"/>
    </location>
</feature>
<keyword evidence="3" id="KW-0378">Hydrolase</keyword>
<reference evidence="7" key="2">
    <citation type="submission" date="2009-09" db="EMBL/GenBank/DDBJ databases">
        <title>Complete sequence of chromosome of Candidatus Accumulibacter phosphatis clade IIA str. UW-1.</title>
        <authorList>
            <consortium name="US DOE Joint Genome Institute"/>
            <person name="Martin H.G."/>
            <person name="Ivanova N."/>
            <person name="Kunin V."/>
            <person name="Warnecke F."/>
            <person name="Barry K."/>
            <person name="He S."/>
            <person name="Salamov A."/>
            <person name="Szeto E."/>
            <person name="Dalin E."/>
            <person name="Pangilinan J.L."/>
            <person name="Lapidus A."/>
            <person name="Lowry S."/>
            <person name="Kyrpides N.C."/>
            <person name="McMahon K.D."/>
            <person name="Hugenholtz P."/>
        </authorList>
    </citation>
    <scope>NUCLEOTIDE SEQUENCE [LARGE SCALE GENOMIC DNA]</scope>
    <source>
        <strain evidence="7">UW-1</strain>
    </source>
</reference>
<dbReference type="SMART" id="SM00226">
    <property type="entry name" value="LMWPc"/>
    <property type="match status" value="1"/>
</dbReference>
<evidence type="ECO:0000313" key="7">
    <source>
        <dbReference type="EMBL" id="ACV36882.1"/>
    </source>
</evidence>
<dbReference type="eggNOG" id="COG0394">
    <property type="taxonomic scope" value="Bacteria"/>
</dbReference>
<dbReference type="InterPro" id="IPR050438">
    <property type="entry name" value="LMW_PTPase"/>
</dbReference>
<evidence type="ECO:0000256" key="4">
    <source>
        <dbReference type="ARBA" id="ARBA00022912"/>
    </source>
</evidence>
<dbReference type="Gene3D" id="3.40.50.2300">
    <property type="match status" value="1"/>
</dbReference>
<evidence type="ECO:0000256" key="3">
    <source>
        <dbReference type="ARBA" id="ARBA00022801"/>
    </source>
</evidence>
<protein>
    <recommendedName>
        <fullName evidence="2">protein-tyrosine-phosphatase</fullName>
        <ecNumber evidence="2">3.1.3.48</ecNumber>
    </recommendedName>
</protein>
<evidence type="ECO:0000256" key="5">
    <source>
        <dbReference type="PIRSR" id="PIRSR617867-1"/>
    </source>
</evidence>
<feature type="active site" evidence="5">
    <location>
        <position position="17"/>
    </location>
</feature>
<sequence>MAPRYRILFVCMGNICRSPIAEAVTRAIAQREGLATAFELDSAGTHGHYHAGEAPDARARRVAAKRGYDLSRMRARSVIDADFGRFDRILAMDEANLSLLRRQCAEESRSRLGLFLDYATGLGISEVPDPYYGAESGFERVLDLCELAATGLLAAYKRGELSR</sequence>
<name>C7RK41_ACCRE</name>
<organism evidence="7">
    <name type="scientific">Accumulibacter regalis</name>
    <dbReference type="NCBI Taxonomy" id="522306"/>
    <lineage>
        <taxon>Bacteria</taxon>
        <taxon>Pseudomonadati</taxon>
        <taxon>Pseudomonadota</taxon>
        <taxon>Betaproteobacteria</taxon>
        <taxon>Candidatus Accumulibacter</taxon>
    </lineage>
</organism>
<gene>
    <name evidence="7" type="ordered locus">CAP2UW1_3625</name>
</gene>
<dbReference type="Pfam" id="PF01451">
    <property type="entry name" value="LMWPc"/>
    <property type="match status" value="1"/>
</dbReference>
<evidence type="ECO:0000256" key="1">
    <source>
        <dbReference type="ARBA" id="ARBA00011063"/>
    </source>
</evidence>
<dbReference type="PRINTS" id="PR00719">
    <property type="entry name" value="LMWPTPASE"/>
</dbReference>
<evidence type="ECO:0000256" key="2">
    <source>
        <dbReference type="ARBA" id="ARBA00013064"/>
    </source>
</evidence>
<feature type="active site" description="Nucleophile" evidence="5">
    <location>
        <position position="11"/>
    </location>
</feature>
<accession>C7RK41</accession>
<dbReference type="GO" id="GO:0004725">
    <property type="term" value="F:protein tyrosine phosphatase activity"/>
    <property type="evidence" value="ECO:0007669"/>
    <property type="project" value="UniProtKB-EC"/>
</dbReference>
<comment type="similarity">
    <text evidence="1">Belongs to the low molecular weight phosphotyrosine protein phosphatase family.</text>
</comment>
<dbReference type="InterPro" id="IPR036196">
    <property type="entry name" value="Ptyr_pPase_sf"/>
</dbReference>